<dbReference type="EMBL" id="MK524530">
    <property type="protein sequence ID" value="QBJ00258.1"/>
    <property type="molecule type" value="Genomic_DNA"/>
</dbReference>
<keyword evidence="2" id="KW-1185">Reference proteome</keyword>
<dbReference type="RefSeq" id="YP_010061596.1">
    <property type="nucleotide sequence ID" value="NC_054784.1"/>
</dbReference>
<dbReference type="GeneID" id="64871215"/>
<gene>
    <name evidence="1" type="primary">70</name>
    <name evidence="1" type="ORF">SEA_PHARAOH_70</name>
</gene>
<proteinExistence type="predicted"/>
<dbReference type="Pfam" id="PF17429">
    <property type="entry name" value="GP70"/>
    <property type="match status" value="1"/>
</dbReference>
<dbReference type="Proteomes" id="UP000293430">
    <property type="component" value="Segment"/>
</dbReference>
<name>A0A481W3F6_9CAUD</name>
<reference evidence="1 2" key="1">
    <citation type="submission" date="2019-02" db="EMBL/GenBank/DDBJ databases">
        <authorList>
            <person name="Liuzzo S."/>
            <person name="Smith M.A."/>
            <person name="Garlena R.A."/>
            <person name="Russell D.A."/>
            <person name="Pope W.H."/>
            <person name="Jacobs-Sera D."/>
            <person name="Hatfull G.F."/>
        </authorList>
    </citation>
    <scope>NUCLEOTIDE SEQUENCE [LARGE SCALE GENOMIC DNA]</scope>
</reference>
<dbReference type="KEGG" id="vg:64871215"/>
<organism evidence="1 2">
    <name type="scientific">Mycobacterium phage Pharaoh</name>
    <dbReference type="NCBI Taxonomy" id="2530140"/>
    <lineage>
        <taxon>Viruses</taxon>
        <taxon>Duplodnaviria</taxon>
        <taxon>Heunggongvirae</taxon>
        <taxon>Uroviricota</taxon>
        <taxon>Caudoviricetes</taxon>
        <taxon>Pharaohvirus</taxon>
        <taxon>Pharaohvirus pharaoh</taxon>
    </lineage>
</organism>
<evidence type="ECO:0000313" key="2">
    <source>
        <dbReference type="Proteomes" id="UP000293430"/>
    </source>
</evidence>
<dbReference type="InterPro" id="IPR035405">
    <property type="entry name" value="GP70"/>
</dbReference>
<sequence>MPLTLIGDMLPGVIFSTPEVVADKPGWLRADRCRFWNAEDPTQAGQMLLICRSPLVKQTSRMYDPVRQVILDAAEHHIDVLAEGSEENPLFMHGRVHHTILGLVPVTFQGKYTADEVRAIINSSGQFCWKGEMAC</sequence>
<accession>A0A481W3F6</accession>
<protein>
    <submittedName>
        <fullName evidence="1">Uncharacterized protein</fullName>
    </submittedName>
</protein>
<evidence type="ECO:0000313" key="1">
    <source>
        <dbReference type="EMBL" id="QBJ00258.1"/>
    </source>
</evidence>